<dbReference type="InterPro" id="IPR003439">
    <property type="entry name" value="ABC_transporter-like_ATP-bd"/>
</dbReference>
<protein>
    <submittedName>
        <fullName evidence="10">Monosaccharide-transporting ATPase</fullName>
        <ecNumber evidence="10">3.6.3.17</ecNumber>
    </submittedName>
</protein>
<reference evidence="10 11" key="1">
    <citation type="submission" date="2011-03" db="EMBL/GenBank/DDBJ databases">
        <title>The complete genome of Archaeoglobus veneficus SNP6.</title>
        <authorList>
            <consortium name="US DOE Joint Genome Institute (JGI-PGF)"/>
            <person name="Lucas S."/>
            <person name="Copeland A."/>
            <person name="Lapidus A."/>
            <person name="Bruce D."/>
            <person name="Goodwin L."/>
            <person name="Pitluck S."/>
            <person name="Kyrpides N."/>
            <person name="Mavromatis K."/>
            <person name="Pagani I."/>
            <person name="Ivanova N."/>
            <person name="Mikhailova N."/>
            <person name="Lu M."/>
            <person name="Detter J.C."/>
            <person name="Tapia R."/>
            <person name="Han C."/>
            <person name="Land M."/>
            <person name="Hauser L."/>
            <person name="Markowitz V."/>
            <person name="Cheng J.-F."/>
            <person name="Hugenholtz P."/>
            <person name="Woyke T."/>
            <person name="Wu D."/>
            <person name="Spring S."/>
            <person name="Brambilla E."/>
            <person name="Klenk H.-P."/>
            <person name="Eisen J.A."/>
        </authorList>
    </citation>
    <scope>NUCLEOTIDE SEQUENCE [LARGE SCALE GENOMIC DNA]</scope>
    <source>
        <strain>SNP6</strain>
    </source>
</reference>
<dbReference type="SUPFAM" id="SSF52540">
    <property type="entry name" value="P-loop containing nucleoside triphosphate hydrolases"/>
    <property type="match status" value="2"/>
</dbReference>
<dbReference type="PROSITE" id="PS50893">
    <property type="entry name" value="ABC_TRANSPORTER_2"/>
    <property type="match status" value="2"/>
</dbReference>
<evidence type="ECO:0000313" key="11">
    <source>
        <dbReference type="Proteomes" id="UP000008136"/>
    </source>
</evidence>
<keyword evidence="5" id="KW-0547">Nucleotide-binding</keyword>
<dbReference type="eggNOG" id="arCOG00186">
    <property type="taxonomic scope" value="Archaea"/>
</dbReference>
<dbReference type="EC" id="3.6.3.17" evidence="10"/>
<dbReference type="InterPro" id="IPR017871">
    <property type="entry name" value="ABC_transporter-like_CS"/>
</dbReference>
<dbReference type="GO" id="GO:0005886">
    <property type="term" value="C:plasma membrane"/>
    <property type="evidence" value="ECO:0007669"/>
    <property type="project" value="UniProtKB-SubCell"/>
</dbReference>
<dbReference type="PANTHER" id="PTHR43790:SF4">
    <property type="entry name" value="GUANOSINE IMPORT ATP-BINDING PROTEIN NUPO"/>
    <property type="match status" value="1"/>
</dbReference>
<dbReference type="CDD" id="cd03215">
    <property type="entry name" value="ABC_Carb_Monos_II"/>
    <property type="match status" value="1"/>
</dbReference>
<dbReference type="PANTHER" id="PTHR43790">
    <property type="entry name" value="CARBOHYDRATE TRANSPORT ATP-BINDING PROTEIN MG119-RELATED"/>
    <property type="match status" value="1"/>
</dbReference>
<dbReference type="AlphaFoldDB" id="F2KPX5"/>
<dbReference type="Gene3D" id="3.40.50.300">
    <property type="entry name" value="P-loop containing nucleotide triphosphate hydrolases"/>
    <property type="match status" value="2"/>
</dbReference>
<dbReference type="Proteomes" id="UP000008136">
    <property type="component" value="Chromosome"/>
</dbReference>
<dbReference type="HOGENOM" id="CLU_000604_92_0_2"/>
<dbReference type="FunFam" id="3.40.50.300:FF:000127">
    <property type="entry name" value="Ribose import ATP-binding protein RbsA"/>
    <property type="match status" value="1"/>
</dbReference>
<dbReference type="PROSITE" id="PS00211">
    <property type="entry name" value="ABC_TRANSPORTER_1"/>
    <property type="match status" value="1"/>
</dbReference>
<keyword evidence="11" id="KW-1185">Reference proteome</keyword>
<evidence type="ECO:0000256" key="1">
    <source>
        <dbReference type="ARBA" id="ARBA00004202"/>
    </source>
</evidence>
<proteinExistence type="predicted"/>
<evidence type="ECO:0000256" key="7">
    <source>
        <dbReference type="ARBA" id="ARBA00022967"/>
    </source>
</evidence>
<dbReference type="STRING" id="693661.Arcve_0450"/>
<evidence type="ECO:0000256" key="6">
    <source>
        <dbReference type="ARBA" id="ARBA00022840"/>
    </source>
</evidence>
<dbReference type="GO" id="GO:0016887">
    <property type="term" value="F:ATP hydrolysis activity"/>
    <property type="evidence" value="ECO:0007669"/>
    <property type="project" value="InterPro"/>
</dbReference>
<dbReference type="InterPro" id="IPR050107">
    <property type="entry name" value="ABC_carbohydrate_import_ATPase"/>
</dbReference>
<keyword evidence="3" id="KW-1003">Cell membrane</keyword>
<evidence type="ECO:0000256" key="3">
    <source>
        <dbReference type="ARBA" id="ARBA00022475"/>
    </source>
</evidence>
<keyword evidence="10" id="KW-0378">Hydrolase</keyword>
<dbReference type="Pfam" id="PF00005">
    <property type="entry name" value="ABC_tran"/>
    <property type="match status" value="2"/>
</dbReference>
<dbReference type="GO" id="GO:0005524">
    <property type="term" value="F:ATP binding"/>
    <property type="evidence" value="ECO:0007669"/>
    <property type="project" value="UniProtKB-KW"/>
</dbReference>
<dbReference type="InterPro" id="IPR003593">
    <property type="entry name" value="AAA+_ATPase"/>
</dbReference>
<accession>F2KPX5</accession>
<evidence type="ECO:0000256" key="8">
    <source>
        <dbReference type="ARBA" id="ARBA00023136"/>
    </source>
</evidence>
<evidence type="ECO:0000256" key="4">
    <source>
        <dbReference type="ARBA" id="ARBA00022737"/>
    </source>
</evidence>
<feature type="domain" description="ABC transporter" evidence="9">
    <location>
        <begin position="7"/>
        <end position="242"/>
    </location>
</feature>
<dbReference type="EMBL" id="CP002588">
    <property type="protein sequence ID" value="AEA46482.1"/>
    <property type="molecule type" value="Genomic_DNA"/>
</dbReference>
<evidence type="ECO:0000256" key="2">
    <source>
        <dbReference type="ARBA" id="ARBA00022448"/>
    </source>
</evidence>
<dbReference type="SMART" id="SM00382">
    <property type="entry name" value="AAA"/>
    <property type="match status" value="1"/>
</dbReference>
<sequence>MSREVLLEMRGIVKRFPGVVANDGVNLTVYRGEIHGLLGENGAGKTTLMNVLYGLYQPDEGEIIFEGKKVRFKSPKDAIEAGIGMVHQHFMLVRRMNVLQNIVLGYRTPKDPLIDEGWVKEKINELSRTYGIGVDADEVVANLSVGEEQRVEILKALFRNVKLLILDEPTAVLTPQEVKNLFSALKAMTDKGLTVIFITHKLKEALSVTDRITVLRRGKNVGTIETSKTDERELARMMVGREVVMEIRKPKVELGEEVLKVEDLWVEDDRGLMALKGISFSIRKGEILGIAGVSGNGQKELEEAIAGLRKPRKGKIILNGRDITNLSVEGYTASGIACIPEDRIGVGLAPSLSVAENLMLRDFRNFRRGFTLDFKAMEERAKKLVEEFAIKTPSLDVPASTLSGGNIQRLILARELSRNPKLLIASQPSRGLDIAGIEYVRQRLIDAAKSGSAILLISEDLDEILQLSDTIAVIYEGELKGIIPREKADIEEIGYLMAGGTLEGLEITPGGVAT</sequence>
<keyword evidence="8" id="KW-0472">Membrane</keyword>
<organism evidence="10 11">
    <name type="scientific">Archaeoglobus veneficus (strain DSM 11195 / SNP6)</name>
    <dbReference type="NCBI Taxonomy" id="693661"/>
    <lineage>
        <taxon>Archaea</taxon>
        <taxon>Methanobacteriati</taxon>
        <taxon>Methanobacteriota</taxon>
        <taxon>Archaeoglobi</taxon>
        <taxon>Archaeoglobales</taxon>
        <taxon>Archaeoglobaceae</taxon>
        <taxon>Archaeoglobus</taxon>
    </lineage>
</organism>
<comment type="subcellular location">
    <subcellularLocation>
        <location evidence="1">Cell membrane</location>
        <topology evidence="1">Peripheral membrane protein</topology>
    </subcellularLocation>
</comment>
<dbReference type="KEGG" id="ave:Arcve_0450"/>
<gene>
    <name evidence="10" type="ordered locus">Arcve_0450</name>
</gene>
<keyword evidence="2" id="KW-0813">Transport</keyword>
<feature type="domain" description="ABC transporter" evidence="9">
    <location>
        <begin position="259"/>
        <end position="501"/>
    </location>
</feature>
<evidence type="ECO:0000259" key="9">
    <source>
        <dbReference type="PROSITE" id="PS50893"/>
    </source>
</evidence>
<dbReference type="InterPro" id="IPR027417">
    <property type="entry name" value="P-loop_NTPase"/>
</dbReference>
<dbReference type="CDD" id="cd03216">
    <property type="entry name" value="ABC_Carb_Monos_I"/>
    <property type="match status" value="1"/>
</dbReference>
<keyword evidence="4" id="KW-0677">Repeat</keyword>
<keyword evidence="7" id="KW-1278">Translocase</keyword>
<name>F2KPX5_ARCVS</name>
<evidence type="ECO:0000313" key="10">
    <source>
        <dbReference type="EMBL" id="AEA46482.1"/>
    </source>
</evidence>
<keyword evidence="6" id="KW-0067">ATP-binding</keyword>
<evidence type="ECO:0000256" key="5">
    <source>
        <dbReference type="ARBA" id="ARBA00022741"/>
    </source>
</evidence>